<name>A0A221KJZ7_VITFI</name>
<accession>A0A221KJZ7</accession>
<keyword evidence="3" id="KW-1185">Reference proteome</keyword>
<evidence type="ECO:0000313" key="3">
    <source>
        <dbReference type="Proteomes" id="UP000199729"/>
    </source>
</evidence>
<feature type="region of interest" description="Disordered" evidence="1">
    <location>
        <begin position="141"/>
        <end position="197"/>
    </location>
</feature>
<dbReference type="Proteomes" id="UP000199729">
    <property type="component" value="Plasmid pVF2"/>
</dbReference>
<dbReference type="EMBL" id="CP022425">
    <property type="protein sequence ID" value="ASM79295.1"/>
    <property type="molecule type" value="Genomic_DNA"/>
</dbReference>
<feature type="compositionally biased region" description="Polar residues" evidence="1">
    <location>
        <begin position="161"/>
        <end position="197"/>
    </location>
</feature>
<keyword evidence="2" id="KW-0614">Plasmid</keyword>
<dbReference type="RefSeq" id="WP_089418463.1">
    <property type="nucleotide sequence ID" value="NZ_CP022425.1"/>
</dbReference>
<proteinExistence type="predicted"/>
<dbReference type="OrthoDB" id="8585156at2"/>
<organism evidence="2 3">
    <name type="scientific">Vitreoscilla filiformis</name>
    <dbReference type="NCBI Taxonomy" id="63"/>
    <lineage>
        <taxon>Bacteria</taxon>
        <taxon>Pseudomonadati</taxon>
        <taxon>Pseudomonadota</taxon>
        <taxon>Betaproteobacteria</taxon>
        <taxon>Neisseriales</taxon>
        <taxon>Neisseriaceae</taxon>
        <taxon>Vitreoscilla</taxon>
    </lineage>
</organism>
<geneLocation type="plasmid" evidence="3">
    <name>pvf2</name>
</geneLocation>
<dbReference type="KEGG" id="vff:VITFI_CDS3518"/>
<evidence type="ECO:0000313" key="2">
    <source>
        <dbReference type="EMBL" id="ASM79295.1"/>
    </source>
</evidence>
<gene>
    <name evidence="2" type="ORF">VITFI_CDS3518</name>
</gene>
<reference evidence="2 3" key="1">
    <citation type="submission" date="2017-07" db="EMBL/GenBank/DDBJ databases">
        <title>Complete Genome Sequence of the cosmetic ferment Vitreoscilla filiformis (ATCC15551).</title>
        <authorList>
            <person name="Contreras S."/>
            <person name="Sagory-Zalkind P."/>
            <person name="Blanquart H."/>
            <person name="Iltis A."/>
            <person name="Morand S.C."/>
        </authorList>
    </citation>
    <scope>NUCLEOTIDE SEQUENCE [LARGE SCALE GENOMIC DNA]</scope>
    <source>
        <strain evidence="2 3">ATCC 15551</strain>
        <plasmid evidence="3">Plasmid pvf2</plasmid>
    </source>
</reference>
<sequence>MLMLIEHDSILSTPEARQSLAAFVAHRPNINVAVFHSAKLSAAEVCEAYPPELRERLMLTPDTPRDRDLRFWISYEAGCVFAALRSNGQLAQCEAVVCLVPPAWGDTAREQFGEKRVVVIGEPFSVDTARRLARSLSTYRRAPVEPSPRSLPSKASVASMAATSAGVNTSSRGKSSGHSTRSASLSQRVASSASILG</sequence>
<protein>
    <submittedName>
        <fullName evidence="2">Uncharacterized protein</fullName>
    </submittedName>
</protein>
<dbReference type="AlphaFoldDB" id="A0A221KJZ7"/>
<evidence type="ECO:0000256" key="1">
    <source>
        <dbReference type="SAM" id="MobiDB-lite"/>
    </source>
</evidence>